<accession>A0A5C4LCT5</accession>
<feature type="transmembrane region" description="Helical" evidence="6">
    <location>
        <begin position="33"/>
        <end position="50"/>
    </location>
</feature>
<keyword evidence="10" id="KW-1185">Reference proteome</keyword>
<evidence type="ECO:0000256" key="6">
    <source>
        <dbReference type="SAM" id="Phobius"/>
    </source>
</evidence>
<evidence type="ECO:0000313" key="10">
    <source>
        <dbReference type="Proteomes" id="UP000305267"/>
    </source>
</evidence>
<dbReference type="GO" id="GO:0005886">
    <property type="term" value="C:plasma membrane"/>
    <property type="evidence" value="ECO:0007669"/>
    <property type="project" value="UniProtKB-SubCell"/>
</dbReference>
<dbReference type="EMBL" id="VDDA01000018">
    <property type="protein sequence ID" value="TNC09275.1"/>
    <property type="molecule type" value="Genomic_DNA"/>
</dbReference>
<dbReference type="AlphaFoldDB" id="A0A5C4LCT5"/>
<feature type="transmembrane region" description="Helical" evidence="6">
    <location>
        <begin position="57"/>
        <end position="79"/>
    </location>
</feature>
<dbReference type="Pfam" id="PF01478">
    <property type="entry name" value="Peptidase_A24"/>
    <property type="match status" value="1"/>
</dbReference>
<feature type="signal peptide" evidence="7">
    <location>
        <begin position="1"/>
        <end position="17"/>
    </location>
</feature>
<dbReference type="GO" id="GO:0004190">
    <property type="term" value="F:aspartic-type endopeptidase activity"/>
    <property type="evidence" value="ECO:0007669"/>
    <property type="project" value="InterPro"/>
</dbReference>
<feature type="domain" description="Prepilin type IV endopeptidase peptidase" evidence="8">
    <location>
        <begin position="9"/>
        <end position="112"/>
    </location>
</feature>
<name>A0A5C4LCT5_9HYPH</name>
<comment type="caution">
    <text evidence="9">The sequence shown here is derived from an EMBL/GenBank/DDBJ whole genome shotgun (WGS) entry which is preliminary data.</text>
</comment>
<comment type="subcellular location">
    <subcellularLocation>
        <location evidence="1">Cell membrane</location>
        <topology evidence="1">Multi-pass membrane protein</topology>
    </subcellularLocation>
</comment>
<keyword evidence="5 6" id="KW-0472">Membrane</keyword>
<keyword evidence="2" id="KW-1003">Cell membrane</keyword>
<organism evidence="9 10">
    <name type="scientific">Methylobacterium terricola</name>
    <dbReference type="NCBI Taxonomy" id="2583531"/>
    <lineage>
        <taxon>Bacteria</taxon>
        <taxon>Pseudomonadati</taxon>
        <taxon>Pseudomonadota</taxon>
        <taxon>Alphaproteobacteria</taxon>
        <taxon>Hyphomicrobiales</taxon>
        <taxon>Methylobacteriaceae</taxon>
        <taxon>Methylobacterium</taxon>
    </lineage>
</organism>
<evidence type="ECO:0000259" key="8">
    <source>
        <dbReference type="Pfam" id="PF01478"/>
    </source>
</evidence>
<feature type="chain" id="PRO_5023090110" evidence="7">
    <location>
        <begin position="18"/>
        <end position="168"/>
    </location>
</feature>
<evidence type="ECO:0000256" key="4">
    <source>
        <dbReference type="ARBA" id="ARBA00022989"/>
    </source>
</evidence>
<sequence length="168" mass="17387">MASLCLLVVFPFLMAYAASKDVLTMKIPNRVSVILVGAFVLLAWTAGLGWPELGSHAGACALVFAIGFALYCAGVTGAGDVKLAAATALWLGFDALPDYVVNFSVLGGALALAILYMRSYPLPGFALGLPFAVHLHDAKVGTPYGVALSASALVTCPSAPLWRMVLQG</sequence>
<reference evidence="9 10" key="1">
    <citation type="submission" date="2019-06" db="EMBL/GenBank/DDBJ databases">
        <title>Genome of Methylobacterium sp. 17Sr1-39.</title>
        <authorList>
            <person name="Seo T."/>
        </authorList>
    </citation>
    <scope>NUCLEOTIDE SEQUENCE [LARGE SCALE GENOMIC DNA]</scope>
    <source>
        <strain evidence="9 10">17Sr1-39</strain>
    </source>
</reference>
<protein>
    <submittedName>
        <fullName evidence="9">Peptidase</fullName>
    </submittedName>
</protein>
<dbReference type="OrthoDB" id="5329005at2"/>
<evidence type="ECO:0000256" key="1">
    <source>
        <dbReference type="ARBA" id="ARBA00004651"/>
    </source>
</evidence>
<dbReference type="PANTHER" id="PTHR36506">
    <property type="entry name" value="PREFLAGELLIN PEPTIDASE"/>
    <property type="match status" value="1"/>
</dbReference>
<proteinExistence type="predicted"/>
<evidence type="ECO:0000256" key="3">
    <source>
        <dbReference type="ARBA" id="ARBA00022692"/>
    </source>
</evidence>
<dbReference type="PANTHER" id="PTHR36506:SF1">
    <property type="entry name" value="PREFLAGELLIN PEPTIDASE"/>
    <property type="match status" value="1"/>
</dbReference>
<keyword evidence="4 6" id="KW-1133">Transmembrane helix</keyword>
<dbReference type="InterPro" id="IPR000045">
    <property type="entry name" value="Prepilin_IV_endopep_pep"/>
</dbReference>
<evidence type="ECO:0000256" key="2">
    <source>
        <dbReference type="ARBA" id="ARBA00022475"/>
    </source>
</evidence>
<evidence type="ECO:0000256" key="5">
    <source>
        <dbReference type="ARBA" id="ARBA00023136"/>
    </source>
</evidence>
<evidence type="ECO:0000313" key="9">
    <source>
        <dbReference type="EMBL" id="TNC09275.1"/>
    </source>
</evidence>
<dbReference type="InterPro" id="IPR052218">
    <property type="entry name" value="Preflagellin_Peptidase"/>
</dbReference>
<feature type="transmembrane region" description="Helical" evidence="6">
    <location>
        <begin position="99"/>
        <end position="117"/>
    </location>
</feature>
<keyword evidence="3 6" id="KW-0812">Transmembrane</keyword>
<dbReference type="Proteomes" id="UP000305267">
    <property type="component" value="Unassembled WGS sequence"/>
</dbReference>
<dbReference type="RefSeq" id="WP_139038918.1">
    <property type="nucleotide sequence ID" value="NZ_VDDA01000018.1"/>
</dbReference>
<keyword evidence="7" id="KW-0732">Signal</keyword>
<evidence type="ECO:0000256" key="7">
    <source>
        <dbReference type="SAM" id="SignalP"/>
    </source>
</evidence>
<gene>
    <name evidence="9" type="ORF">FF100_27310</name>
</gene>
<dbReference type="Gene3D" id="1.20.120.1220">
    <property type="match status" value="1"/>
</dbReference>